<feature type="domain" description="Periplasmic binding protein" evidence="3">
    <location>
        <begin position="80"/>
        <end position="318"/>
    </location>
</feature>
<organism evidence="4 5">
    <name type="scientific">Gemmobacter aquaticus</name>
    <dbReference type="NCBI Taxonomy" id="490185"/>
    <lineage>
        <taxon>Bacteria</taxon>
        <taxon>Pseudomonadati</taxon>
        <taxon>Pseudomonadota</taxon>
        <taxon>Alphaproteobacteria</taxon>
        <taxon>Rhodobacterales</taxon>
        <taxon>Paracoccaceae</taxon>
        <taxon>Gemmobacter</taxon>
    </lineage>
</organism>
<keyword evidence="5" id="KW-1185">Reference proteome</keyword>
<evidence type="ECO:0000256" key="1">
    <source>
        <dbReference type="ARBA" id="ARBA00004418"/>
    </source>
</evidence>
<dbReference type="Gene3D" id="3.40.50.2300">
    <property type="match status" value="2"/>
</dbReference>
<evidence type="ECO:0000313" key="4">
    <source>
        <dbReference type="EMBL" id="GGO32163.1"/>
    </source>
</evidence>
<dbReference type="AlphaFoldDB" id="A0A918DDC3"/>
<name>A0A918DDC3_9RHOB</name>
<evidence type="ECO:0000259" key="3">
    <source>
        <dbReference type="Pfam" id="PF13407"/>
    </source>
</evidence>
<dbReference type="EMBL" id="BMLP01000002">
    <property type="protein sequence ID" value="GGO32163.1"/>
    <property type="molecule type" value="Genomic_DNA"/>
</dbReference>
<sequence>MALTQRFFDCYVDSAIYCETRDKLQNGRQAPQKREEQMNNLKALVLGGTSAIAILGASQAALAQDTLRCEPGETYVMNVMVMGHPYWVPVFQGFKQAAEAFGCEAVFSGTPDYDITKQIASFEQDLVTSPKGILLHPMQADPFIDPINRAVDAGISVTTFAADSPKSKRTAYITSDNLAEAKFAAEEIVKTVGDSAEYAVLENPGQSNHDLRVTALIAYMEKNYPNMKLVGRQATNQDPNAAFTAVSAMLQANPNLAALWIPESGSAEGAVAAAKAASKKPMIIHADISPTTLEEIKAGNIHMALNPNQGIQGFVGFMNTFLGAHPDAIDPFNDYKTAGYNPMQIPFVDNGFAVITKENAESFVLEKYMEGRN</sequence>
<dbReference type="GO" id="GO:0030246">
    <property type="term" value="F:carbohydrate binding"/>
    <property type="evidence" value="ECO:0007669"/>
    <property type="project" value="TreeGrafter"/>
</dbReference>
<reference evidence="4 5" key="1">
    <citation type="journal article" date="2014" name="Int. J. Syst. Evol. Microbiol.">
        <title>Complete genome sequence of Corynebacterium casei LMG S-19264T (=DSM 44701T), isolated from a smear-ripened cheese.</title>
        <authorList>
            <consortium name="US DOE Joint Genome Institute (JGI-PGF)"/>
            <person name="Walter F."/>
            <person name="Albersmeier A."/>
            <person name="Kalinowski J."/>
            <person name="Ruckert C."/>
        </authorList>
    </citation>
    <scope>NUCLEOTIDE SEQUENCE [LARGE SCALE GENOMIC DNA]</scope>
    <source>
        <strain evidence="4 5">CGMCC 1.7029</strain>
    </source>
</reference>
<evidence type="ECO:0000256" key="2">
    <source>
        <dbReference type="ARBA" id="ARBA00007639"/>
    </source>
</evidence>
<dbReference type="InterPro" id="IPR050555">
    <property type="entry name" value="Bact_Solute-Bind_Prot2"/>
</dbReference>
<dbReference type="Proteomes" id="UP000598196">
    <property type="component" value="Unassembled WGS sequence"/>
</dbReference>
<dbReference type="GO" id="GO:0030288">
    <property type="term" value="C:outer membrane-bounded periplasmic space"/>
    <property type="evidence" value="ECO:0007669"/>
    <property type="project" value="TreeGrafter"/>
</dbReference>
<dbReference type="PANTHER" id="PTHR30036">
    <property type="entry name" value="D-XYLOSE-BINDING PERIPLASMIC PROTEIN"/>
    <property type="match status" value="1"/>
</dbReference>
<dbReference type="SUPFAM" id="SSF53822">
    <property type="entry name" value="Periplasmic binding protein-like I"/>
    <property type="match status" value="1"/>
</dbReference>
<evidence type="ECO:0000313" key="5">
    <source>
        <dbReference type="Proteomes" id="UP000598196"/>
    </source>
</evidence>
<protein>
    <submittedName>
        <fullName evidence="4">Sugar ABC transporter substrate-binding protein</fullName>
    </submittedName>
</protein>
<proteinExistence type="inferred from homology"/>
<dbReference type="Pfam" id="PF13407">
    <property type="entry name" value="Peripla_BP_4"/>
    <property type="match status" value="1"/>
</dbReference>
<comment type="caution">
    <text evidence="4">The sequence shown here is derived from an EMBL/GenBank/DDBJ whole genome shotgun (WGS) entry which is preliminary data.</text>
</comment>
<dbReference type="PANTHER" id="PTHR30036:SF7">
    <property type="entry name" value="ABC TRANSPORTER PERIPLASMIC-BINDING PROTEIN YPHF"/>
    <property type="match status" value="1"/>
</dbReference>
<dbReference type="InterPro" id="IPR025997">
    <property type="entry name" value="SBP_2_dom"/>
</dbReference>
<gene>
    <name evidence="4" type="ORF">GCM10010991_19230</name>
</gene>
<accession>A0A918DDC3</accession>
<dbReference type="InterPro" id="IPR028082">
    <property type="entry name" value="Peripla_BP_I"/>
</dbReference>
<comment type="subcellular location">
    <subcellularLocation>
        <location evidence="1">Periplasm</location>
    </subcellularLocation>
</comment>
<comment type="similarity">
    <text evidence="2">Belongs to the bacterial solute-binding protein 2 family.</text>
</comment>